<organism evidence="14 15">
    <name type="scientific">Cylicostephanus goldi</name>
    <name type="common">Nematode worm</name>
    <dbReference type="NCBI Taxonomy" id="71465"/>
    <lineage>
        <taxon>Eukaryota</taxon>
        <taxon>Metazoa</taxon>
        <taxon>Ecdysozoa</taxon>
        <taxon>Nematoda</taxon>
        <taxon>Chromadorea</taxon>
        <taxon>Rhabditida</taxon>
        <taxon>Rhabditina</taxon>
        <taxon>Rhabditomorpha</taxon>
        <taxon>Strongyloidea</taxon>
        <taxon>Strongylidae</taxon>
        <taxon>Cylicostephanus</taxon>
    </lineage>
</organism>
<evidence type="ECO:0000256" key="3">
    <source>
        <dbReference type="ARBA" id="ARBA00022729"/>
    </source>
</evidence>
<dbReference type="EMBL" id="UYRV01026164">
    <property type="protein sequence ID" value="VDK78815.1"/>
    <property type="molecule type" value="Genomic_DNA"/>
</dbReference>
<feature type="domain" description="Fibronectin type-III" evidence="13">
    <location>
        <begin position="1"/>
        <end position="86"/>
    </location>
</feature>
<keyword evidence="15" id="KW-1185">Reference proteome</keyword>
<dbReference type="Gene3D" id="3.30.200.20">
    <property type="entry name" value="Phosphorylase Kinase, domain 1"/>
    <property type="match status" value="1"/>
</dbReference>
<dbReference type="CDD" id="cd00063">
    <property type="entry name" value="FN3"/>
    <property type="match status" value="1"/>
</dbReference>
<sequence>MDDEGWIVSWKEPSSDGGSPITSYAVEMRHNRSSEWEIGERGLDAWKLWWRPAKSDRRNWEFRVRATNAEGFGAYGYSSDNAAPPIIEQSTQTWLYVILFVSLIAIIVLLTLIFLMMRARTRAARLKKERTQDKNCITLEKIAGLHSAPYQPMPPEMLNEIKNLPHVRSDYIRLERKLGTGSFGEVWEGVATKLPMRDRETKVAIKTLRQGYEEAEKIKFIKEAILMK</sequence>
<dbReference type="InterPro" id="IPR013783">
    <property type="entry name" value="Ig-like_fold"/>
</dbReference>
<evidence type="ECO:0000313" key="15">
    <source>
        <dbReference type="Proteomes" id="UP000271889"/>
    </source>
</evidence>
<evidence type="ECO:0000259" key="12">
    <source>
        <dbReference type="PROSITE" id="PS50011"/>
    </source>
</evidence>
<evidence type="ECO:0000256" key="8">
    <source>
        <dbReference type="ARBA" id="ARBA00023136"/>
    </source>
</evidence>
<dbReference type="PROSITE" id="PS00107">
    <property type="entry name" value="PROTEIN_KINASE_ATP"/>
    <property type="match status" value="1"/>
</dbReference>
<keyword evidence="8 11" id="KW-0472">Membrane</keyword>
<dbReference type="GO" id="GO:0005524">
    <property type="term" value="F:ATP binding"/>
    <property type="evidence" value="ECO:0007669"/>
    <property type="project" value="UniProtKB-UniRule"/>
</dbReference>
<dbReference type="GO" id="GO:0005886">
    <property type="term" value="C:plasma membrane"/>
    <property type="evidence" value="ECO:0007669"/>
    <property type="project" value="TreeGrafter"/>
</dbReference>
<dbReference type="PROSITE" id="PS50011">
    <property type="entry name" value="PROTEIN_KINASE_DOM"/>
    <property type="match status" value="1"/>
</dbReference>
<dbReference type="GO" id="GO:0007169">
    <property type="term" value="P:cell surface receptor protein tyrosine kinase signaling pathway"/>
    <property type="evidence" value="ECO:0007669"/>
    <property type="project" value="TreeGrafter"/>
</dbReference>
<keyword evidence="2 11" id="KW-0812">Transmembrane</keyword>
<dbReference type="SUPFAM" id="SSF49265">
    <property type="entry name" value="Fibronectin type III"/>
    <property type="match status" value="1"/>
</dbReference>
<keyword evidence="5 10" id="KW-0547">Nucleotide-binding</keyword>
<proteinExistence type="predicted"/>
<dbReference type="InterPro" id="IPR003961">
    <property type="entry name" value="FN3_dom"/>
</dbReference>
<keyword evidence="9" id="KW-0325">Glycoprotein</keyword>
<gene>
    <name evidence="14" type="ORF">CGOC_LOCUS7498</name>
</gene>
<dbReference type="PANTHER" id="PTHR24416">
    <property type="entry name" value="TYROSINE-PROTEIN KINASE RECEPTOR"/>
    <property type="match status" value="1"/>
</dbReference>
<accession>A0A3P6TDC9</accession>
<evidence type="ECO:0000256" key="1">
    <source>
        <dbReference type="ARBA" id="ARBA00004479"/>
    </source>
</evidence>
<dbReference type="InterPro" id="IPR001245">
    <property type="entry name" value="Ser-Thr/Tyr_kinase_cat_dom"/>
</dbReference>
<dbReference type="Gene3D" id="2.60.40.10">
    <property type="entry name" value="Immunoglobulins"/>
    <property type="match status" value="1"/>
</dbReference>
<evidence type="ECO:0000256" key="7">
    <source>
        <dbReference type="ARBA" id="ARBA00022989"/>
    </source>
</evidence>
<dbReference type="InterPro" id="IPR011009">
    <property type="entry name" value="Kinase-like_dom_sf"/>
</dbReference>
<dbReference type="PROSITE" id="PS50853">
    <property type="entry name" value="FN3"/>
    <property type="match status" value="1"/>
</dbReference>
<evidence type="ECO:0000313" key="14">
    <source>
        <dbReference type="EMBL" id="VDK78815.1"/>
    </source>
</evidence>
<evidence type="ECO:0000256" key="4">
    <source>
        <dbReference type="ARBA" id="ARBA00022737"/>
    </source>
</evidence>
<evidence type="ECO:0000256" key="6">
    <source>
        <dbReference type="ARBA" id="ARBA00022840"/>
    </source>
</evidence>
<dbReference type="Pfam" id="PF07714">
    <property type="entry name" value="PK_Tyr_Ser-Thr"/>
    <property type="match status" value="1"/>
</dbReference>
<protein>
    <submittedName>
        <fullName evidence="14">Uncharacterized protein</fullName>
    </submittedName>
</protein>
<dbReference type="InterPro" id="IPR000719">
    <property type="entry name" value="Prot_kinase_dom"/>
</dbReference>
<evidence type="ECO:0000256" key="11">
    <source>
        <dbReference type="SAM" id="Phobius"/>
    </source>
</evidence>
<evidence type="ECO:0000256" key="5">
    <source>
        <dbReference type="ARBA" id="ARBA00022741"/>
    </source>
</evidence>
<dbReference type="GO" id="GO:0004714">
    <property type="term" value="F:transmembrane receptor protein tyrosine kinase activity"/>
    <property type="evidence" value="ECO:0007669"/>
    <property type="project" value="TreeGrafter"/>
</dbReference>
<dbReference type="InterPro" id="IPR050122">
    <property type="entry name" value="RTK"/>
</dbReference>
<dbReference type="OrthoDB" id="5828236at2759"/>
<evidence type="ECO:0000256" key="10">
    <source>
        <dbReference type="PROSITE-ProRule" id="PRU10141"/>
    </source>
</evidence>
<dbReference type="PANTHER" id="PTHR24416:SF525">
    <property type="entry name" value="INSULIN-LIKE RECEPTOR"/>
    <property type="match status" value="1"/>
</dbReference>
<keyword evidence="6 10" id="KW-0067">ATP-binding</keyword>
<dbReference type="InterPro" id="IPR036116">
    <property type="entry name" value="FN3_sf"/>
</dbReference>
<evidence type="ECO:0000256" key="9">
    <source>
        <dbReference type="ARBA" id="ARBA00023180"/>
    </source>
</evidence>
<feature type="transmembrane region" description="Helical" evidence="11">
    <location>
        <begin position="94"/>
        <end position="117"/>
    </location>
</feature>
<comment type="subcellular location">
    <subcellularLocation>
        <location evidence="1">Membrane</location>
        <topology evidence="1">Single-pass type I membrane protein</topology>
    </subcellularLocation>
</comment>
<dbReference type="AlphaFoldDB" id="A0A3P6TDC9"/>
<evidence type="ECO:0000256" key="2">
    <source>
        <dbReference type="ARBA" id="ARBA00022692"/>
    </source>
</evidence>
<reference evidence="14 15" key="1">
    <citation type="submission" date="2018-11" db="EMBL/GenBank/DDBJ databases">
        <authorList>
            <consortium name="Pathogen Informatics"/>
        </authorList>
    </citation>
    <scope>NUCLEOTIDE SEQUENCE [LARGE SCALE GENOMIC DNA]</scope>
</reference>
<keyword evidence="4" id="KW-0677">Repeat</keyword>
<dbReference type="GO" id="GO:0043235">
    <property type="term" value="C:receptor complex"/>
    <property type="evidence" value="ECO:0007669"/>
    <property type="project" value="TreeGrafter"/>
</dbReference>
<dbReference type="SUPFAM" id="SSF56112">
    <property type="entry name" value="Protein kinase-like (PK-like)"/>
    <property type="match status" value="1"/>
</dbReference>
<name>A0A3P6TDC9_CYLGO</name>
<dbReference type="InterPro" id="IPR017441">
    <property type="entry name" value="Protein_kinase_ATP_BS"/>
</dbReference>
<dbReference type="Proteomes" id="UP000271889">
    <property type="component" value="Unassembled WGS sequence"/>
</dbReference>
<feature type="non-terminal residue" evidence="14">
    <location>
        <position position="228"/>
    </location>
</feature>
<evidence type="ECO:0000259" key="13">
    <source>
        <dbReference type="PROSITE" id="PS50853"/>
    </source>
</evidence>
<feature type="binding site" evidence="10">
    <location>
        <position position="206"/>
    </location>
    <ligand>
        <name>ATP</name>
        <dbReference type="ChEBI" id="CHEBI:30616"/>
    </ligand>
</feature>
<keyword evidence="3" id="KW-0732">Signal</keyword>
<keyword evidence="7 11" id="KW-1133">Transmembrane helix</keyword>
<feature type="domain" description="Protein kinase" evidence="12">
    <location>
        <begin position="172"/>
        <end position="228"/>
    </location>
</feature>